<gene>
    <name evidence="3" type="primary">LOC105172760</name>
</gene>
<dbReference type="Proteomes" id="UP000504604">
    <property type="component" value="Linkage group LG10"/>
</dbReference>
<dbReference type="RefSeq" id="XP_011092639.1">
    <property type="nucleotide sequence ID" value="XM_011094337.2"/>
</dbReference>
<accession>A0A6I9U1E7</accession>
<dbReference type="OrthoDB" id="751422at2759"/>
<dbReference type="KEGG" id="sind:105172760"/>
<proteinExistence type="predicted"/>
<dbReference type="InParanoid" id="A0A6I9U1E7"/>
<dbReference type="GeneID" id="105172760"/>
<evidence type="ECO:0000313" key="2">
    <source>
        <dbReference type="Proteomes" id="UP000504604"/>
    </source>
</evidence>
<dbReference type="AlphaFoldDB" id="A0A6I9U1E7"/>
<keyword evidence="2" id="KW-1185">Reference proteome</keyword>
<keyword evidence="1" id="KW-0175">Coiled coil</keyword>
<dbReference type="Gramene" id="SIN_1026243.t">
    <property type="protein sequence ID" value="SIN_1026243.t"/>
    <property type="gene ID" value="SIN_1026243"/>
</dbReference>
<sequence>MAAAQEQEETHEHHLQQELNDDQHYGELLASYLGLSFTIFLGFLPKYSIPLLSALQNKNMALSFKLMQAEEQLKQLHWRRKEDSKANARVVEIFASHRHAWQQEEKRLLQQIDERNEEISYLRSKVEDFERLEAEMNANVQDLKREIGERDEMLNFVSRSNCEVEKSSGECFGDMGLRVEELDAMRAVYGQSNNGFSSDFLNSAESKLWSEKANTWPDMQYESVESTYHLKHFVARRESPWKVDGDSAGVSSKLKALEQELLNMERVCKADLSKVPSQMRKQAKRYQALAGKIGDLCGRMQASDPNEPTLSSEFRTQRQTEYLLEAFRLQQRASETNQKLTALQTETLKSYQREEPDGQAKLGTKRSLDSIRNNFKEIQRSLEIWLARIIGDLEGILARDGASRVREYYVSRYPFVQ</sequence>
<reference evidence="3" key="1">
    <citation type="submission" date="2025-08" db="UniProtKB">
        <authorList>
            <consortium name="RefSeq"/>
        </authorList>
    </citation>
    <scope>IDENTIFICATION</scope>
</reference>
<evidence type="ECO:0000313" key="3">
    <source>
        <dbReference type="RefSeq" id="XP_011092639.1"/>
    </source>
</evidence>
<feature type="coiled-coil region" evidence="1">
    <location>
        <begin position="98"/>
        <end position="146"/>
    </location>
</feature>
<dbReference type="FunCoup" id="A0A6I9U1E7">
    <property type="interactions" value="1088"/>
</dbReference>
<evidence type="ECO:0000256" key="1">
    <source>
        <dbReference type="SAM" id="Coils"/>
    </source>
</evidence>
<dbReference type="PANTHER" id="PTHR47747:SF3">
    <property type="entry name" value="OS03G0853600 PROTEIN"/>
    <property type="match status" value="1"/>
</dbReference>
<protein>
    <submittedName>
        <fullName evidence="3">Uncharacterized protein LOC105172760</fullName>
    </submittedName>
</protein>
<dbReference type="PANTHER" id="PTHR47747">
    <property type="entry name" value="RIBONUCLEASE P PROTEIN SUBUNIT P38-LIKE PROTEIN"/>
    <property type="match status" value="1"/>
</dbReference>
<organism evidence="2 3">
    <name type="scientific">Sesamum indicum</name>
    <name type="common">Oriental sesame</name>
    <name type="synonym">Sesamum orientale</name>
    <dbReference type="NCBI Taxonomy" id="4182"/>
    <lineage>
        <taxon>Eukaryota</taxon>
        <taxon>Viridiplantae</taxon>
        <taxon>Streptophyta</taxon>
        <taxon>Embryophyta</taxon>
        <taxon>Tracheophyta</taxon>
        <taxon>Spermatophyta</taxon>
        <taxon>Magnoliopsida</taxon>
        <taxon>eudicotyledons</taxon>
        <taxon>Gunneridae</taxon>
        <taxon>Pentapetalae</taxon>
        <taxon>asterids</taxon>
        <taxon>lamiids</taxon>
        <taxon>Lamiales</taxon>
        <taxon>Pedaliaceae</taxon>
        <taxon>Sesamum</taxon>
    </lineage>
</organism>
<name>A0A6I9U1E7_SESIN</name>